<keyword evidence="4" id="KW-1185">Reference proteome</keyword>
<keyword evidence="1" id="KW-0732">Signal</keyword>
<keyword evidence="2" id="KW-1133">Transmembrane helix</keyword>
<dbReference type="Gene3D" id="2.130.10.130">
    <property type="entry name" value="Integrin alpha, N-terminal"/>
    <property type="match status" value="1"/>
</dbReference>
<protein>
    <submittedName>
        <fullName evidence="3">Uncharacterized protein</fullName>
    </submittedName>
</protein>
<dbReference type="EMBL" id="GL349449">
    <property type="protein sequence ID" value="KNC47920.1"/>
    <property type="molecule type" value="Genomic_DNA"/>
</dbReference>
<organism evidence="3 4">
    <name type="scientific">Thecamonas trahens ATCC 50062</name>
    <dbReference type="NCBI Taxonomy" id="461836"/>
    <lineage>
        <taxon>Eukaryota</taxon>
        <taxon>Apusozoa</taxon>
        <taxon>Apusomonadida</taxon>
        <taxon>Apusomonadidae</taxon>
        <taxon>Thecamonas</taxon>
    </lineage>
</organism>
<evidence type="ECO:0000313" key="3">
    <source>
        <dbReference type="EMBL" id="KNC47920.1"/>
    </source>
</evidence>
<evidence type="ECO:0000313" key="4">
    <source>
        <dbReference type="Proteomes" id="UP000054408"/>
    </source>
</evidence>
<evidence type="ECO:0000256" key="2">
    <source>
        <dbReference type="SAM" id="Phobius"/>
    </source>
</evidence>
<sequence length="288" mass="29951">MVVVVAVVAVAVLAEPSASVGRSEGRRTAEVLVTDVDGDARADVVGYLSAQGKLVWFKHEGTDSGASPLFGDEQMIDEEAPSPLHTMFMADFGADGFPDTALAVLLANNSAAVFVYPNGGPGVGFGARSKAFVHRALAAPGHATLSPLDVDGDGLVDVVVADAESLTWHRNLGGYAFRFEGSLSGPSKDAALELLLAATSPGAGQLPESTIIDSGVATRKPAVRSVEMGKRQAKSVRPKPHALAANLRSLQMREETSQGTRLTLTFGVVMACVSFALAINCMHSFSMA</sequence>
<evidence type="ECO:0000256" key="1">
    <source>
        <dbReference type="ARBA" id="ARBA00022729"/>
    </source>
</evidence>
<dbReference type="SUPFAM" id="SSF69318">
    <property type="entry name" value="Integrin alpha N-terminal domain"/>
    <property type="match status" value="1"/>
</dbReference>
<dbReference type="PANTHER" id="PTHR44103:SF1">
    <property type="entry name" value="PROPROTEIN CONVERTASE P"/>
    <property type="match status" value="1"/>
</dbReference>
<keyword evidence="2" id="KW-0812">Transmembrane</keyword>
<dbReference type="InterPro" id="IPR013517">
    <property type="entry name" value="FG-GAP"/>
</dbReference>
<name>A0A0L0D6T4_THETB</name>
<dbReference type="PANTHER" id="PTHR44103">
    <property type="entry name" value="PROPROTEIN CONVERTASE P"/>
    <property type="match status" value="1"/>
</dbReference>
<dbReference type="Pfam" id="PF13517">
    <property type="entry name" value="FG-GAP_3"/>
    <property type="match status" value="1"/>
</dbReference>
<reference evidence="3 4" key="1">
    <citation type="submission" date="2010-05" db="EMBL/GenBank/DDBJ databases">
        <title>The Genome Sequence of Thecamonas trahens ATCC 50062.</title>
        <authorList>
            <consortium name="The Broad Institute Genome Sequencing Platform"/>
            <person name="Russ C."/>
            <person name="Cuomo C."/>
            <person name="Shea T."/>
            <person name="Young S.K."/>
            <person name="Zeng Q."/>
            <person name="Koehrsen M."/>
            <person name="Haas B."/>
            <person name="Borodovsky M."/>
            <person name="Guigo R."/>
            <person name="Alvarado L."/>
            <person name="Berlin A."/>
            <person name="Bochicchio J."/>
            <person name="Borenstein D."/>
            <person name="Chapman S."/>
            <person name="Chen Z."/>
            <person name="Freedman E."/>
            <person name="Gellesch M."/>
            <person name="Goldberg J."/>
            <person name="Griggs A."/>
            <person name="Gujja S."/>
            <person name="Heilman E."/>
            <person name="Heiman D."/>
            <person name="Hepburn T."/>
            <person name="Howarth C."/>
            <person name="Jen D."/>
            <person name="Larson L."/>
            <person name="Mehta T."/>
            <person name="Park D."/>
            <person name="Pearson M."/>
            <person name="Roberts A."/>
            <person name="Saif S."/>
            <person name="Shenoy N."/>
            <person name="Sisk P."/>
            <person name="Stolte C."/>
            <person name="Sykes S."/>
            <person name="Thomson T."/>
            <person name="Walk T."/>
            <person name="White J."/>
            <person name="Yandava C."/>
            <person name="Burger G."/>
            <person name="Gray M.W."/>
            <person name="Holland P.W.H."/>
            <person name="King N."/>
            <person name="Lang F.B.F."/>
            <person name="Roger A.J."/>
            <person name="Ruiz-Trillo I."/>
            <person name="Lander E."/>
            <person name="Nusbaum C."/>
        </authorList>
    </citation>
    <scope>NUCLEOTIDE SEQUENCE [LARGE SCALE GENOMIC DNA]</scope>
    <source>
        <strain evidence="3 4">ATCC 50062</strain>
    </source>
</reference>
<accession>A0A0L0D6T4</accession>
<dbReference type="AlphaFoldDB" id="A0A0L0D6T4"/>
<dbReference type="InterPro" id="IPR028994">
    <property type="entry name" value="Integrin_alpha_N"/>
</dbReference>
<proteinExistence type="predicted"/>
<dbReference type="GeneID" id="25563711"/>
<keyword evidence="2" id="KW-0472">Membrane</keyword>
<dbReference type="RefSeq" id="XP_013758940.1">
    <property type="nucleotide sequence ID" value="XM_013903486.1"/>
</dbReference>
<feature type="transmembrane region" description="Helical" evidence="2">
    <location>
        <begin position="262"/>
        <end position="282"/>
    </location>
</feature>
<gene>
    <name evidence="3" type="ORF">AMSG_04154</name>
</gene>
<dbReference type="Proteomes" id="UP000054408">
    <property type="component" value="Unassembled WGS sequence"/>
</dbReference>